<reference evidence="2 3" key="1">
    <citation type="submission" date="2019-08" db="EMBL/GenBank/DDBJ databases">
        <title>Whole genome of Aphis craccivora.</title>
        <authorList>
            <person name="Voronova N.V."/>
            <person name="Shulinski R.S."/>
            <person name="Bandarenka Y.V."/>
            <person name="Zhorov D.G."/>
            <person name="Warner D."/>
        </authorList>
    </citation>
    <scope>NUCLEOTIDE SEQUENCE [LARGE SCALE GENOMIC DNA]</scope>
    <source>
        <strain evidence="2">180601</strain>
        <tissue evidence="2">Whole Body</tissue>
    </source>
</reference>
<protein>
    <submittedName>
        <fullName evidence="2">Glycine receptor subunit alpha-2-like</fullName>
    </submittedName>
</protein>
<dbReference type="GO" id="GO:0016020">
    <property type="term" value="C:membrane"/>
    <property type="evidence" value="ECO:0007669"/>
    <property type="project" value="InterPro"/>
</dbReference>
<evidence type="ECO:0000313" key="3">
    <source>
        <dbReference type="Proteomes" id="UP000478052"/>
    </source>
</evidence>
<dbReference type="Proteomes" id="UP000478052">
    <property type="component" value="Unassembled WGS sequence"/>
</dbReference>
<dbReference type="AlphaFoldDB" id="A0A6G0Y906"/>
<evidence type="ECO:0000259" key="1">
    <source>
        <dbReference type="Pfam" id="PF02931"/>
    </source>
</evidence>
<name>A0A6G0Y906_APHCR</name>
<dbReference type="InterPro" id="IPR006202">
    <property type="entry name" value="Neur_chan_lig-bd"/>
</dbReference>
<sequence>MMDLSKFPLDNQICTMEVAISKTIEELRLEWKNTDPVLMAKGLRMPQFEIVDIVPSDCQESFQIGTSKLIDDRCNIRNQRFKLQLQQIII</sequence>
<evidence type="ECO:0000313" key="2">
    <source>
        <dbReference type="EMBL" id="KAF0751162.1"/>
    </source>
</evidence>
<dbReference type="SUPFAM" id="SSF63712">
    <property type="entry name" value="Nicotinic receptor ligand binding domain-like"/>
    <property type="match status" value="1"/>
</dbReference>
<dbReference type="EMBL" id="VUJU01005457">
    <property type="protein sequence ID" value="KAF0751162.1"/>
    <property type="molecule type" value="Genomic_DNA"/>
</dbReference>
<feature type="domain" description="Neurotransmitter-gated ion-channel ligand-binding" evidence="1">
    <location>
        <begin position="2"/>
        <end position="55"/>
    </location>
</feature>
<feature type="non-terminal residue" evidence="2">
    <location>
        <position position="90"/>
    </location>
</feature>
<dbReference type="Pfam" id="PF02931">
    <property type="entry name" value="Neur_chan_LBD"/>
    <property type="match status" value="1"/>
</dbReference>
<keyword evidence="2" id="KW-0675">Receptor</keyword>
<gene>
    <name evidence="2" type="ORF">FWK35_00014466</name>
</gene>
<dbReference type="GO" id="GO:0005230">
    <property type="term" value="F:extracellular ligand-gated monoatomic ion channel activity"/>
    <property type="evidence" value="ECO:0007669"/>
    <property type="project" value="InterPro"/>
</dbReference>
<organism evidence="2 3">
    <name type="scientific">Aphis craccivora</name>
    <name type="common">Cowpea aphid</name>
    <dbReference type="NCBI Taxonomy" id="307492"/>
    <lineage>
        <taxon>Eukaryota</taxon>
        <taxon>Metazoa</taxon>
        <taxon>Ecdysozoa</taxon>
        <taxon>Arthropoda</taxon>
        <taxon>Hexapoda</taxon>
        <taxon>Insecta</taxon>
        <taxon>Pterygota</taxon>
        <taxon>Neoptera</taxon>
        <taxon>Paraneoptera</taxon>
        <taxon>Hemiptera</taxon>
        <taxon>Sternorrhyncha</taxon>
        <taxon>Aphidomorpha</taxon>
        <taxon>Aphidoidea</taxon>
        <taxon>Aphididae</taxon>
        <taxon>Aphidini</taxon>
        <taxon>Aphis</taxon>
        <taxon>Aphis</taxon>
    </lineage>
</organism>
<dbReference type="OrthoDB" id="442503at2759"/>
<comment type="caution">
    <text evidence="2">The sequence shown here is derived from an EMBL/GenBank/DDBJ whole genome shotgun (WGS) entry which is preliminary data.</text>
</comment>
<accession>A0A6G0Y906</accession>
<proteinExistence type="predicted"/>
<keyword evidence="3" id="KW-1185">Reference proteome</keyword>
<dbReference type="InterPro" id="IPR036734">
    <property type="entry name" value="Neur_chan_lig-bd_sf"/>
</dbReference>
<dbReference type="Gene3D" id="2.70.170.10">
    <property type="entry name" value="Neurotransmitter-gated ion-channel ligand-binding domain"/>
    <property type="match status" value="1"/>
</dbReference>